<dbReference type="PATRIC" id="fig|1299334.3.peg.9665"/>
<dbReference type="GO" id="GO:0031177">
    <property type="term" value="F:phosphopantetheine binding"/>
    <property type="evidence" value="ECO:0007669"/>
    <property type="project" value="TreeGrafter"/>
</dbReference>
<dbReference type="Gene3D" id="3.30.300.30">
    <property type="match status" value="1"/>
</dbReference>
<dbReference type="Pfam" id="PF13193">
    <property type="entry name" value="AMP-binding_C"/>
    <property type="match status" value="1"/>
</dbReference>
<dbReference type="InterPro" id="IPR025110">
    <property type="entry name" value="AMP-bd_C"/>
</dbReference>
<dbReference type="GO" id="GO:0005829">
    <property type="term" value="C:cytosol"/>
    <property type="evidence" value="ECO:0007669"/>
    <property type="project" value="TreeGrafter"/>
</dbReference>
<accession>X7YN47</accession>
<evidence type="ECO:0000259" key="1">
    <source>
        <dbReference type="Pfam" id="PF13193"/>
    </source>
</evidence>
<comment type="caution">
    <text evidence="2">The sequence shown here is derived from an EMBL/GenBank/DDBJ whole genome shotgun (WGS) entry which is preliminary data.</text>
</comment>
<dbReference type="PANTHER" id="PTHR45527">
    <property type="entry name" value="NONRIBOSOMAL PEPTIDE SYNTHETASE"/>
    <property type="match status" value="1"/>
</dbReference>
<dbReference type="SUPFAM" id="SSF56801">
    <property type="entry name" value="Acetyl-CoA synthetase-like"/>
    <property type="match status" value="1"/>
</dbReference>
<sequence>MGRADEQVKIRGYRIELGEVQATLAAVEGVQQAAVIAREDRPGDKRLVGYVTGTADPAAIREQLAERLPATWCRPRWWYWTRCR</sequence>
<name>X7YN47_MYCXE</name>
<organism evidence="2">
    <name type="scientific">Mycobacterium xenopi 4042</name>
    <dbReference type="NCBI Taxonomy" id="1299334"/>
    <lineage>
        <taxon>Bacteria</taxon>
        <taxon>Bacillati</taxon>
        <taxon>Actinomycetota</taxon>
        <taxon>Actinomycetes</taxon>
        <taxon>Mycobacteriales</taxon>
        <taxon>Mycobacteriaceae</taxon>
        <taxon>Mycobacterium</taxon>
    </lineage>
</organism>
<dbReference type="InterPro" id="IPR045851">
    <property type="entry name" value="AMP-bd_C_sf"/>
</dbReference>
<proteinExistence type="predicted"/>
<dbReference type="EMBL" id="JAOB01000092">
    <property type="protein sequence ID" value="EUA07785.1"/>
    <property type="molecule type" value="Genomic_DNA"/>
</dbReference>
<dbReference type="GO" id="GO:0044550">
    <property type="term" value="P:secondary metabolite biosynthetic process"/>
    <property type="evidence" value="ECO:0007669"/>
    <property type="project" value="TreeGrafter"/>
</dbReference>
<dbReference type="AlphaFoldDB" id="X7YN47"/>
<feature type="domain" description="AMP-binding enzyme C-terminal" evidence="1">
    <location>
        <begin position="19"/>
        <end position="73"/>
    </location>
</feature>
<dbReference type="GO" id="GO:0043041">
    <property type="term" value="P:amino acid activation for nonribosomal peptide biosynthetic process"/>
    <property type="evidence" value="ECO:0007669"/>
    <property type="project" value="TreeGrafter"/>
</dbReference>
<gene>
    <name evidence="2" type="ORF">I553_9123</name>
</gene>
<evidence type="ECO:0000313" key="2">
    <source>
        <dbReference type="EMBL" id="EUA07785.1"/>
    </source>
</evidence>
<dbReference type="PANTHER" id="PTHR45527:SF1">
    <property type="entry name" value="FATTY ACID SYNTHASE"/>
    <property type="match status" value="1"/>
</dbReference>
<protein>
    <submittedName>
        <fullName evidence="2">AMP-binding enzyme family protein</fullName>
    </submittedName>
</protein>
<reference evidence="2" key="1">
    <citation type="submission" date="2014-01" db="EMBL/GenBank/DDBJ databases">
        <authorList>
            <person name="Brown-Elliot B."/>
            <person name="Wallace R."/>
            <person name="Lenaerts A."/>
            <person name="Ordway D."/>
            <person name="DeGroote M.A."/>
            <person name="Parker T."/>
            <person name="Sizemore C."/>
            <person name="Tallon L.J."/>
            <person name="Sadzewicz L.K."/>
            <person name="Sengamalay N."/>
            <person name="Fraser C.M."/>
            <person name="Hine E."/>
            <person name="Shefchek K.A."/>
            <person name="Das S.P."/>
            <person name="Tettelin H."/>
        </authorList>
    </citation>
    <scope>NUCLEOTIDE SEQUENCE [LARGE SCALE GENOMIC DNA]</scope>
    <source>
        <strain evidence="2">4042</strain>
    </source>
</reference>